<dbReference type="RefSeq" id="WP_142026297.1">
    <property type="nucleotide sequence ID" value="NZ_VFQE01000001.1"/>
</dbReference>
<keyword evidence="1" id="KW-0560">Oxidoreductase</keyword>
<keyword evidence="4" id="KW-1185">Reference proteome</keyword>
<dbReference type="EMBL" id="VFQE01000001">
    <property type="protein sequence ID" value="TQN43855.1"/>
    <property type="molecule type" value="Genomic_DNA"/>
</dbReference>
<dbReference type="SUPFAM" id="SSF51905">
    <property type="entry name" value="FAD/NAD(P)-binding domain"/>
    <property type="match status" value="1"/>
</dbReference>
<proteinExistence type="predicted"/>
<dbReference type="GO" id="GO:0016491">
    <property type="term" value="F:oxidoreductase activity"/>
    <property type="evidence" value="ECO:0007669"/>
    <property type="project" value="UniProtKB-KW"/>
</dbReference>
<organism evidence="3 4">
    <name type="scientific">Blastococcus colisei</name>
    <dbReference type="NCBI Taxonomy" id="1564162"/>
    <lineage>
        <taxon>Bacteria</taxon>
        <taxon>Bacillati</taxon>
        <taxon>Actinomycetota</taxon>
        <taxon>Actinomycetes</taxon>
        <taxon>Geodermatophilales</taxon>
        <taxon>Geodermatophilaceae</taxon>
        <taxon>Blastococcus</taxon>
    </lineage>
</organism>
<dbReference type="SUPFAM" id="SSF54373">
    <property type="entry name" value="FAD-linked reductases, C-terminal domain"/>
    <property type="match status" value="1"/>
</dbReference>
<dbReference type="PRINTS" id="PR00419">
    <property type="entry name" value="ADXRDTASE"/>
</dbReference>
<evidence type="ECO:0000313" key="4">
    <source>
        <dbReference type="Proteomes" id="UP000319865"/>
    </source>
</evidence>
<dbReference type="PANTHER" id="PTHR13847:SF289">
    <property type="entry name" value="GLYCINE OXIDASE"/>
    <property type="match status" value="1"/>
</dbReference>
<dbReference type="InterPro" id="IPR006076">
    <property type="entry name" value="FAD-dep_OxRdtase"/>
</dbReference>
<sequence>MGGGGPRTASRGGGPRDVAVVGAGMVGLATAWFLQEGGASVTVYERDRVAAGASWGNAGWLTPTLAAPLPEPAVLRYGLKAVLDPSSPVYLPLRADAGLLRFLASFARHSTHGQWRRGMAAFVPLNEQALGTFDTLAVGGVTARTRRSEPFLAVYRSERQREGLLAELRGVQEAGQRDVRFSLVSGAEARAMEPVLTGEAGSALRISGQRYLNPPEFVDSLAAAVRARGGAIVEGEGVTDLTDTGDGVVVATGAGEQRHDAVVVATGAWLGALVQRFGVRQPVQAGRGYSFSVPVTRMPGGPLYFPVERVACTPLGDRLRIAGMMEFRRPEDALDHRRIEAVVDAVRPFLSGVDLDDRRDEWVGSRPVTPDGLPLLGGTTSPRVFVAGGHGMWGIALGPVTGMLLARTVLEGKAPQELRPFDPLR</sequence>
<accession>A0A543PIF0</accession>
<dbReference type="AlphaFoldDB" id="A0A543PIF0"/>
<dbReference type="OrthoDB" id="9806257at2"/>
<name>A0A543PIF0_9ACTN</name>
<feature type="domain" description="FAD dependent oxidoreductase" evidence="2">
    <location>
        <begin position="17"/>
        <end position="407"/>
    </location>
</feature>
<dbReference type="Gene3D" id="3.30.9.10">
    <property type="entry name" value="D-Amino Acid Oxidase, subunit A, domain 2"/>
    <property type="match status" value="1"/>
</dbReference>
<dbReference type="Gene3D" id="3.50.50.60">
    <property type="entry name" value="FAD/NAD(P)-binding domain"/>
    <property type="match status" value="2"/>
</dbReference>
<gene>
    <name evidence="3" type="ORF">FHU33_3323</name>
</gene>
<evidence type="ECO:0000259" key="2">
    <source>
        <dbReference type="Pfam" id="PF01266"/>
    </source>
</evidence>
<dbReference type="PANTHER" id="PTHR13847">
    <property type="entry name" value="SARCOSINE DEHYDROGENASE-RELATED"/>
    <property type="match status" value="1"/>
</dbReference>
<evidence type="ECO:0000256" key="1">
    <source>
        <dbReference type="ARBA" id="ARBA00023002"/>
    </source>
</evidence>
<dbReference type="GO" id="GO:0005737">
    <property type="term" value="C:cytoplasm"/>
    <property type="evidence" value="ECO:0007669"/>
    <property type="project" value="TreeGrafter"/>
</dbReference>
<comment type="caution">
    <text evidence="3">The sequence shown here is derived from an EMBL/GenBank/DDBJ whole genome shotgun (WGS) entry which is preliminary data.</text>
</comment>
<dbReference type="InterPro" id="IPR036188">
    <property type="entry name" value="FAD/NAD-bd_sf"/>
</dbReference>
<protein>
    <submittedName>
        <fullName evidence="3">D-amino-acid dehydrogenase</fullName>
    </submittedName>
</protein>
<dbReference type="Pfam" id="PF01266">
    <property type="entry name" value="DAO"/>
    <property type="match status" value="1"/>
</dbReference>
<dbReference type="Proteomes" id="UP000319865">
    <property type="component" value="Unassembled WGS sequence"/>
</dbReference>
<reference evidence="3 4" key="1">
    <citation type="submission" date="2019-06" db="EMBL/GenBank/DDBJ databases">
        <title>Sequencing the genomes of 1000 actinobacteria strains.</title>
        <authorList>
            <person name="Klenk H.-P."/>
        </authorList>
    </citation>
    <scope>NUCLEOTIDE SEQUENCE [LARGE SCALE GENOMIC DNA]</scope>
    <source>
        <strain evidence="3 4">DSM 46837</strain>
    </source>
</reference>
<evidence type="ECO:0000313" key="3">
    <source>
        <dbReference type="EMBL" id="TQN43855.1"/>
    </source>
</evidence>